<dbReference type="Gene3D" id="3.40.50.620">
    <property type="entry name" value="HUPs"/>
    <property type="match status" value="1"/>
</dbReference>
<dbReference type="AlphaFoldDB" id="A0A6J5Z980"/>
<dbReference type="Gene3D" id="1.25.40.80">
    <property type="match status" value="1"/>
</dbReference>
<dbReference type="SUPFAM" id="SSF52425">
    <property type="entry name" value="Cryptochrome/photolyase, N-terminal domain"/>
    <property type="match status" value="1"/>
</dbReference>
<dbReference type="PANTHER" id="PTHR38657">
    <property type="entry name" value="SLR1343 PROTEIN"/>
    <property type="match status" value="1"/>
</dbReference>
<dbReference type="EMBL" id="CAESAM010000032">
    <property type="protein sequence ID" value="CAB4338026.1"/>
    <property type="molecule type" value="Genomic_DNA"/>
</dbReference>
<dbReference type="InterPro" id="IPR036155">
    <property type="entry name" value="Crypto/Photolyase_N_sf"/>
</dbReference>
<organism evidence="1">
    <name type="scientific">freshwater metagenome</name>
    <dbReference type="NCBI Taxonomy" id="449393"/>
    <lineage>
        <taxon>unclassified sequences</taxon>
        <taxon>metagenomes</taxon>
        <taxon>ecological metagenomes</taxon>
    </lineage>
</organism>
<dbReference type="InterPro" id="IPR014729">
    <property type="entry name" value="Rossmann-like_a/b/a_fold"/>
</dbReference>
<dbReference type="InterPro" id="IPR036134">
    <property type="entry name" value="Crypto/Photolyase_FAD-like_sf"/>
</dbReference>
<gene>
    <name evidence="1" type="ORF">UFOPK4171_00520</name>
</gene>
<dbReference type="Gene3D" id="1.10.579.10">
    <property type="entry name" value="DNA Cyclobutane Dipyrimidine Photolyase, subunit A, domain 3"/>
    <property type="match status" value="1"/>
</dbReference>
<accession>A0A6J5Z980</accession>
<proteinExistence type="predicted"/>
<protein>
    <submittedName>
        <fullName evidence="1">Unannotated protein</fullName>
    </submittedName>
</protein>
<dbReference type="Pfam" id="PF04244">
    <property type="entry name" value="DPRP"/>
    <property type="match status" value="1"/>
</dbReference>
<dbReference type="PANTHER" id="PTHR38657:SF1">
    <property type="entry name" value="SLR1343 PROTEIN"/>
    <property type="match status" value="1"/>
</dbReference>
<dbReference type="SUPFAM" id="SSF48173">
    <property type="entry name" value="Cryptochrome/photolyase FAD-binding domain"/>
    <property type="match status" value="1"/>
</dbReference>
<dbReference type="Gene3D" id="1.10.10.1710">
    <property type="entry name" value="Deoxyribodipyrimidine photolyase-related"/>
    <property type="match status" value="1"/>
</dbReference>
<dbReference type="InterPro" id="IPR052551">
    <property type="entry name" value="UV-DNA_repair_photolyase"/>
</dbReference>
<reference evidence="1" key="1">
    <citation type="submission" date="2020-05" db="EMBL/GenBank/DDBJ databases">
        <authorList>
            <person name="Chiriac C."/>
            <person name="Salcher M."/>
            <person name="Ghai R."/>
            <person name="Kavagutti S V."/>
        </authorList>
    </citation>
    <scope>NUCLEOTIDE SEQUENCE</scope>
</reference>
<evidence type="ECO:0000313" key="1">
    <source>
        <dbReference type="EMBL" id="CAB4338026.1"/>
    </source>
</evidence>
<dbReference type="InterPro" id="IPR007357">
    <property type="entry name" value="PhrB-like"/>
</dbReference>
<sequence length="496" mass="57817">MKRIIYVPHDLLNRNYGALKLANKSDDLIVLIESHRTIHDQKWHSQRLQFIISSARHFAAELTKDGYQVIYRKSATTLDGLRQVAQEHGISDFITTQPTGYRRIETLKELQINYVDNDFFLTPKVEFSQWAKSQKSFKMENFYRQQRIKFNLLMEADKPVGGEWNYDHENRNPVPKDYQPHELKPFKFDQIDQEVADEVSKVKSWGKSENKYWATTRKQALQRLSEFLEFNFENFGAYEDAMPINSWSVNHSVISPYLNNGLLHPMEVVEAAITRYEAGGISLSSCEGFIRQIIGWREYVNGMYWYLGEEFKKENQLSANRKLLPLFDDPTKTKMKCVSTIISDIEERAWTHHIPRLMVLSNLANLTGVNPIEFLDWMRRVFIDATDWVMVPNVIGMGLHADGGKMMTKPYVSGGAYISKMGQFCKGCEYDPKVRVGENACPFTNLYWNYLDQHQERFKKNHRMFQQINGLKRLSNIDEVKLQAANYLDLLSTGQI</sequence>
<name>A0A6J5Z980_9ZZZZ</name>